<dbReference type="EMBL" id="VTPC01091035">
    <property type="protein sequence ID" value="KAF2880011.1"/>
    <property type="molecule type" value="Genomic_DNA"/>
</dbReference>
<dbReference type="AlphaFoldDB" id="A0A8K0C748"/>
<comment type="subcellular location">
    <subcellularLocation>
        <location evidence="2">Peroxisome</location>
    </subcellularLocation>
</comment>
<dbReference type="GO" id="GO:0008218">
    <property type="term" value="P:bioluminescence"/>
    <property type="evidence" value="ECO:0007669"/>
    <property type="project" value="UniProtKB-KW"/>
</dbReference>
<dbReference type="Gene3D" id="2.30.38.10">
    <property type="entry name" value="Luciferase, Domain 3"/>
    <property type="match status" value="1"/>
</dbReference>
<keyword evidence="11" id="KW-0503">Monooxygenase</keyword>
<evidence type="ECO:0000256" key="10">
    <source>
        <dbReference type="ARBA" id="ARBA00023002"/>
    </source>
</evidence>
<evidence type="ECO:0000259" key="16">
    <source>
        <dbReference type="Pfam" id="PF00501"/>
    </source>
</evidence>
<keyword evidence="14" id="KW-0599">Photoprotein</keyword>
<evidence type="ECO:0000256" key="5">
    <source>
        <dbReference type="ARBA" id="ARBA00019043"/>
    </source>
</evidence>
<dbReference type="OrthoDB" id="10253869at2759"/>
<dbReference type="SUPFAM" id="SSF56801">
    <property type="entry name" value="Acetyl-CoA synthetase-like"/>
    <property type="match status" value="1"/>
</dbReference>
<comment type="caution">
    <text evidence="18">The sequence shown here is derived from an EMBL/GenBank/DDBJ whole genome shotgun (WGS) entry which is preliminary data.</text>
</comment>
<dbReference type="Gene3D" id="3.30.300.30">
    <property type="match status" value="1"/>
</dbReference>
<dbReference type="InterPro" id="IPR000873">
    <property type="entry name" value="AMP-dep_synth/lig_dom"/>
</dbReference>
<dbReference type="GO" id="GO:0005524">
    <property type="term" value="F:ATP binding"/>
    <property type="evidence" value="ECO:0007669"/>
    <property type="project" value="UniProtKB-KW"/>
</dbReference>
<evidence type="ECO:0000256" key="14">
    <source>
        <dbReference type="ARBA" id="ARBA00023262"/>
    </source>
</evidence>
<keyword evidence="9" id="KW-0460">Magnesium</keyword>
<evidence type="ECO:0000256" key="4">
    <source>
        <dbReference type="ARBA" id="ARBA00012532"/>
    </source>
</evidence>
<evidence type="ECO:0000313" key="19">
    <source>
        <dbReference type="Proteomes" id="UP000801492"/>
    </source>
</evidence>
<organism evidence="18 19">
    <name type="scientific">Ignelater luminosus</name>
    <name type="common">Cucubano</name>
    <name type="synonym">Pyrophorus luminosus</name>
    <dbReference type="NCBI Taxonomy" id="2038154"/>
    <lineage>
        <taxon>Eukaryota</taxon>
        <taxon>Metazoa</taxon>
        <taxon>Ecdysozoa</taxon>
        <taxon>Arthropoda</taxon>
        <taxon>Hexapoda</taxon>
        <taxon>Insecta</taxon>
        <taxon>Pterygota</taxon>
        <taxon>Neoptera</taxon>
        <taxon>Endopterygota</taxon>
        <taxon>Coleoptera</taxon>
        <taxon>Polyphaga</taxon>
        <taxon>Elateriformia</taxon>
        <taxon>Elateroidea</taxon>
        <taxon>Elateridae</taxon>
        <taxon>Agrypninae</taxon>
        <taxon>Pyrophorini</taxon>
        <taxon>Ignelater</taxon>
    </lineage>
</organism>
<dbReference type="Pfam" id="PF00501">
    <property type="entry name" value="AMP-binding"/>
    <property type="match status" value="1"/>
</dbReference>
<keyword evidence="8" id="KW-0067">ATP-binding</keyword>
<comment type="cofactor">
    <cofactor evidence="1">
        <name>Mg(2+)</name>
        <dbReference type="ChEBI" id="CHEBI:18420"/>
    </cofactor>
</comment>
<accession>A0A8K0C748</accession>
<sequence>VDFHTKKEISYKTLFESSCRLAYSLQKTGYKQNDVISVCSENSLQFFYPVIAALYTGIIIAPLNIDYSKGELFNALNISKPKLIFCSKKTLSKIVRIKVKFTCIKQLIVLDATEDINGNESFPNFILRNYNFDFDTKDYQPLDFNSNEQVAAIMFSSGTTGLPKGVMTTHKNLSVLFAHSKDNAATIQNIPGTTALSVLPHFHNFGFVTTLRYFLTGIRIVMLPRFEPEPFLRSIEEYETYSVIVVPSVLIFLAKSSLVNKYNLSSLKEIICGAAPIGREIIEAASKRLKLSGIRQGYGMTETTVTIKDVESSKALGPYQRGEICIKGDAVMKGYVDNEKATKEMIDDNGWLHTGDLGYYDRDAYFYIVDRIKELIKYKGFQIQRKHMQVPPAEIEELLLRHSKIKDAAVVGISDKLAGELPAAFVVVQPGENVTAKQIFDYIAGQVSPAKHLRGGVRFVKEISKNPSGKILRKVLREMVANVQSKL</sequence>
<evidence type="ECO:0000313" key="18">
    <source>
        <dbReference type="EMBL" id="KAF2880011.1"/>
    </source>
</evidence>
<evidence type="ECO:0000256" key="11">
    <source>
        <dbReference type="ARBA" id="ARBA00023033"/>
    </source>
</evidence>
<dbReference type="InterPro" id="IPR045851">
    <property type="entry name" value="AMP-bd_C_sf"/>
</dbReference>
<reference evidence="18" key="1">
    <citation type="submission" date="2019-08" db="EMBL/GenBank/DDBJ databases">
        <title>The genome of the North American firefly Photinus pyralis.</title>
        <authorList>
            <consortium name="Photinus pyralis genome working group"/>
            <person name="Fallon T.R."/>
            <person name="Sander Lower S.E."/>
            <person name="Weng J.-K."/>
        </authorList>
    </citation>
    <scope>NUCLEOTIDE SEQUENCE</scope>
    <source>
        <strain evidence="18">TRF0915ILg1</strain>
        <tissue evidence="18">Whole body</tissue>
    </source>
</reference>
<keyword evidence="19" id="KW-1185">Reference proteome</keyword>
<gene>
    <name evidence="18" type="ORF">ILUMI_27555</name>
</gene>
<evidence type="ECO:0000256" key="2">
    <source>
        <dbReference type="ARBA" id="ARBA00004275"/>
    </source>
</evidence>
<keyword evidence="7" id="KW-0547">Nucleotide-binding</keyword>
<comment type="similarity">
    <text evidence="3">Belongs to the ATP-dependent AMP-binding enzyme family.</text>
</comment>
<keyword evidence="13" id="KW-0455">Luminescence</keyword>
<dbReference type="Gene3D" id="3.40.50.980">
    <property type="match status" value="2"/>
</dbReference>
<evidence type="ECO:0000256" key="7">
    <source>
        <dbReference type="ARBA" id="ARBA00022741"/>
    </source>
</evidence>
<proteinExistence type="inferred from homology"/>
<dbReference type="PANTHER" id="PTHR24096">
    <property type="entry name" value="LONG-CHAIN-FATTY-ACID--COA LIGASE"/>
    <property type="match status" value="1"/>
</dbReference>
<dbReference type="GO" id="GO:0005777">
    <property type="term" value="C:peroxisome"/>
    <property type="evidence" value="ECO:0007669"/>
    <property type="project" value="UniProtKB-SubCell"/>
</dbReference>
<evidence type="ECO:0000259" key="17">
    <source>
        <dbReference type="Pfam" id="PF13193"/>
    </source>
</evidence>
<evidence type="ECO:0000256" key="8">
    <source>
        <dbReference type="ARBA" id="ARBA00022840"/>
    </source>
</evidence>
<dbReference type="InterPro" id="IPR025110">
    <property type="entry name" value="AMP-bd_C"/>
</dbReference>
<feature type="non-terminal residue" evidence="18">
    <location>
        <position position="487"/>
    </location>
</feature>
<keyword evidence="12" id="KW-0576">Peroxisome</keyword>
<dbReference type="InterPro" id="IPR020845">
    <property type="entry name" value="AMP-binding_CS"/>
</dbReference>
<protein>
    <recommendedName>
        <fullName evidence="5">Luciferin 4-monooxygenase</fullName>
        <ecNumber evidence="4">1.13.12.7</ecNumber>
    </recommendedName>
</protein>
<evidence type="ECO:0000256" key="9">
    <source>
        <dbReference type="ARBA" id="ARBA00022842"/>
    </source>
</evidence>
<dbReference type="Pfam" id="PF13193">
    <property type="entry name" value="AMP-binding_C"/>
    <property type="match status" value="1"/>
</dbReference>
<dbReference type="PANTHER" id="PTHR24096:SF423">
    <property type="entry name" value="GM05240P"/>
    <property type="match status" value="1"/>
</dbReference>
<keyword evidence="10" id="KW-0560">Oxidoreductase</keyword>
<evidence type="ECO:0000256" key="3">
    <source>
        <dbReference type="ARBA" id="ARBA00006432"/>
    </source>
</evidence>
<evidence type="ECO:0000256" key="6">
    <source>
        <dbReference type="ARBA" id="ARBA00022723"/>
    </source>
</evidence>
<evidence type="ECO:0000256" key="15">
    <source>
        <dbReference type="ARBA" id="ARBA00048497"/>
    </source>
</evidence>
<dbReference type="FunFam" id="3.30.300.30:FF:000007">
    <property type="entry name" value="4-coumarate--CoA ligase 2"/>
    <property type="match status" value="1"/>
</dbReference>
<comment type="catalytic activity">
    <reaction evidence="15">
        <text>firefly D-luciferin + ATP + O2 = firefly oxyluciferin + hnu + AMP + CO2 + diphosphate</text>
        <dbReference type="Rhea" id="RHEA:10732"/>
        <dbReference type="ChEBI" id="CHEBI:15379"/>
        <dbReference type="ChEBI" id="CHEBI:16526"/>
        <dbReference type="ChEBI" id="CHEBI:16792"/>
        <dbReference type="ChEBI" id="CHEBI:30212"/>
        <dbReference type="ChEBI" id="CHEBI:30616"/>
        <dbReference type="ChEBI" id="CHEBI:33019"/>
        <dbReference type="ChEBI" id="CHEBI:58038"/>
        <dbReference type="ChEBI" id="CHEBI:456215"/>
        <dbReference type="EC" id="1.13.12.7"/>
    </reaction>
</comment>
<feature type="domain" description="AMP-binding enzyme C-terminal" evidence="17">
    <location>
        <begin position="394"/>
        <end position="470"/>
    </location>
</feature>
<name>A0A8K0C748_IGNLU</name>
<evidence type="ECO:0000256" key="12">
    <source>
        <dbReference type="ARBA" id="ARBA00023140"/>
    </source>
</evidence>
<dbReference type="Proteomes" id="UP000801492">
    <property type="component" value="Unassembled WGS sequence"/>
</dbReference>
<dbReference type="GO" id="GO:0047077">
    <property type="term" value="F:Photinus-luciferin 4-monooxygenase (ATP-hydrolyzing) activity"/>
    <property type="evidence" value="ECO:0007669"/>
    <property type="project" value="UniProtKB-EC"/>
</dbReference>
<dbReference type="GO" id="GO:0016405">
    <property type="term" value="F:CoA-ligase activity"/>
    <property type="evidence" value="ECO:0007669"/>
    <property type="project" value="TreeGrafter"/>
</dbReference>
<keyword evidence="6" id="KW-0479">Metal-binding</keyword>
<dbReference type="EC" id="1.13.12.7" evidence="4"/>
<dbReference type="GO" id="GO:0046872">
    <property type="term" value="F:metal ion binding"/>
    <property type="evidence" value="ECO:0007669"/>
    <property type="project" value="UniProtKB-KW"/>
</dbReference>
<feature type="domain" description="AMP-dependent synthetase/ligase" evidence="16">
    <location>
        <begin position="5"/>
        <end position="306"/>
    </location>
</feature>
<evidence type="ECO:0000256" key="13">
    <source>
        <dbReference type="ARBA" id="ARBA00023223"/>
    </source>
</evidence>
<dbReference type="PROSITE" id="PS00455">
    <property type="entry name" value="AMP_BINDING"/>
    <property type="match status" value="1"/>
</dbReference>
<evidence type="ECO:0000256" key="1">
    <source>
        <dbReference type="ARBA" id="ARBA00001946"/>
    </source>
</evidence>